<evidence type="ECO:0000313" key="2">
    <source>
        <dbReference type="Proteomes" id="UP000509597"/>
    </source>
</evidence>
<proteinExistence type="predicted"/>
<dbReference type="RefSeq" id="WP_179354846.1">
    <property type="nucleotide sequence ID" value="NZ_CP058627.1"/>
</dbReference>
<dbReference type="KEGG" id="chiz:HQ393_08755"/>
<dbReference type="EMBL" id="CP058627">
    <property type="protein sequence ID" value="QLG88330.1"/>
    <property type="molecule type" value="Genomic_DNA"/>
</dbReference>
<evidence type="ECO:0000313" key="1">
    <source>
        <dbReference type="EMBL" id="QLG88330.1"/>
    </source>
</evidence>
<sequence>MKIVDIKQPLTATRTATETATVVHVFQRAGSKNYYVRYKPSEAALPAFDNRKDIWESTGTSDKREAENRGVGLLAAMIAKEKQYLDEFLPYVQKRFIECKTEAERTDIALKMAGGWLYKDFLRQQELLELQLKVAGLWLLRRTEY</sequence>
<accession>A0A7H9BHY3</accession>
<protein>
    <submittedName>
        <fullName evidence="1">Uncharacterized protein</fullName>
    </submittedName>
</protein>
<dbReference type="Proteomes" id="UP000509597">
    <property type="component" value="Chromosome"/>
</dbReference>
<keyword evidence="2" id="KW-1185">Reference proteome</keyword>
<dbReference type="AlphaFoldDB" id="A0A7H9BHY3"/>
<gene>
    <name evidence="1" type="ORF">HQ393_08755</name>
</gene>
<name>A0A7H9BHY3_9NEIS</name>
<reference evidence="1 2" key="1">
    <citation type="submission" date="2020-07" db="EMBL/GenBank/DDBJ databases">
        <title>Complete genome sequence of Chitinibacter sp. 2T18.</title>
        <authorList>
            <person name="Bae J.-W."/>
            <person name="Choi J.-W."/>
        </authorList>
    </citation>
    <scope>NUCLEOTIDE SEQUENCE [LARGE SCALE GENOMIC DNA]</scope>
    <source>
        <strain evidence="1 2">2T18</strain>
    </source>
</reference>
<organism evidence="1 2">
    <name type="scientific">Chitinibacter bivalviorum</name>
    <dbReference type="NCBI Taxonomy" id="2739434"/>
    <lineage>
        <taxon>Bacteria</taxon>
        <taxon>Pseudomonadati</taxon>
        <taxon>Pseudomonadota</taxon>
        <taxon>Betaproteobacteria</taxon>
        <taxon>Neisseriales</taxon>
        <taxon>Chitinibacteraceae</taxon>
        <taxon>Chitinibacter</taxon>
    </lineage>
</organism>